<dbReference type="SMART" id="SM00220">
    <property type="entry name" value="S_TKc"/>
    <property type="match status" value="1"/>
</dbReference>
<dbReference type="Gene3D" id="1.10.510.10">
    <property type="entry name" value="Transferase(Phosphotransferase) domain 1"/>
    <property type="match status" value="1"/>
</dbReference>
<keyword evidence="6" id="KW-0812">Transmembrane</keyword>
<gene>
    <name evidence="8" type="ORF">PLANPX_4329</name>
</gene>
<dbReference type="EMBL" id="AP021861">
    <property type="protein sequence ID" value="BBO34717.1"/>
    <property type="molecule type" value="Genomic_DNA"/>
</dbReference>
<feature type="region of interest" description="Disordered" evidence="5">
    <location>
        <begin position="1"/>
        <end position="40"/>
    </location>
</feature>
<evidence type="ECO:0000259" key="7">
    <source>
        <dbReference type="PROSITE" id="PS50011"/>
    </source>
</evidence>
<feature type="transmembrane region" description="Helical" evidence="6">
    <location>
        <begin position="362"/>
        <end position="385"/>
    </location>
</feature>
<dbReference type="SMART" id="SM00028">
    <property type="entry name" value="TPR"/>
    <property type="match status" value="5"/>
</dbReference>
<dbReference type="InterPro" id="IPR011990">
    <property type="entry name" value="TPR-like_helical_dom_sf"/>
</dbReference>
<evidence type="ECO:0000256" key="1">
    <source>
        <dbReference type="ARBA" id="ARBA00022679"/>
    </source>
</evidence>
<keyword evidence="6" id="KW-0472">Membrane</keyword>
<feature type="compositionally biased region" description="Polar residues" evidence="5">
    <location>
        <begin position="29"/>
        <end position="39"/>
    </location>
</feature>
<dbReference type="GO" id="GO:0004674">
    <property type="term" value="F:protein serine/threonine kinase activity"/>
    <property type="evidence" value="ECO:0007669"/>
    <property type="project" value="TreeGrafter"/>
</dbReference>
<dbReference type="SUPFAM" id="SSF48452">
    <property type="entry name" value="TPR-like"/>
    <property type="match status" value="2"/>
</dbReference>
<organism evidence="8 9">
    <name type="scientific">Lacipirellula parvula</name>
    <dbReference type="NCBI Taxonomy" id="2650471"/>
    <lineage>
        <taxon>Bacteria</taxon>
        <taxon>Pseudomonadati</taxon>
        <taxon>Planctomycetota</taxon>
        <taxon>Planctomycetia</taxon>
        <taxon>Pirellulales</taxon>
        <taxon>Lacipirellulaceae</taxon>
        <taxon>Lacipirellula</taxon>
    </lineage>
</organism>
<feature type="domain" description="Protein kinase" evidence="7">
    <location>
        <begin position="47"/>
        <end position="337"/>
    </location>
</feature>
<dbReference type="GO" id="GO:0005524">
    <property type="term" value="F:ATP binding"/>
    <property type="evidence" value="ECO:0007669"/>
    <property type="project" value="UniProtKB-KW"/>
</dbReference>
<dbReference type="CDD" id="cd14014">
    <property type="entry name" value="STKc_PknB_like"/>
    <property type="match status" value="1"/>
</dbReference>
<accession>A0A5K7XFA0</accession>
<dbReference type="Pfam" id="PF13181">
    <property type="entry name" value="TPR_8"/>
    <property type="match status" value="1"/>
</dbReference>
<evidence type="ECO:0000313" key="9">
    <source>
        <dbReference type="Proteomes" id="UP000326837"/>
    </source>
</evidence>
<dbReference type="SUPFAM" id="SSF56112">
    <property type="entry name" value="Protein kinase-like (PK-like)"/>
    <property type="match status" value="1"/>
</dbReference>
<evidence type="ECO:0000256" key="6">
    <source>
        <dbReference type="SAM" id="Phobius"/>
    </source>
</evidence>
<dbReference type="Gene3D" id="1.25.40.10">
    <property type="entry name" value="Tetratricopeptide repeat domain"/>
    <property type="match status" value="2"/>
</dbReference>
<dbReference type="InterPro" id="IPR019734">
    <property type="entry name" value="TPR_rpt"/>
</dbReference>
<evidence type="ECO:0000256" key="5">
    <source>
        <dbReference type="SAM" id="MobiDB-lite"/>
    </source>
</evidence>
<proteinExistence type="predicted"/>
<reference evidence="9" key="1">
    <citation type="submission" date="2019-10" db="EMBL/GenBank/DDBJ databases">
        <title>Lacipirellula parvula gen. nov., sp. nov., representing a lineage of planctomycetes widespread in freshwater anoxic habitats, and description of the family Lacipirellulaceae.</title>
        <authorList>
            <person name="Dedysh S.N."/>
            <person name="Kulichevskaya I.S."/>
            <person name="Beletsky A.V."/>
            <person name="Rakitin A.L."/>
            <person name="Mardanov A.V."/>
            <person name="Ivanova A.A."/>
            <person name="Saltykova V.X."/>
            <person name="Rijpstra W.I.C."/>
            <person name="Sinninghe Damste J.S."/>
            <person name="Ravin N.V."/>
        </authorList>
    </citation>
    <scope>NUCLEOTIDE SEQUENCE [LARGE SCALE GENOMIC DNA]</scope>
    <source>
        <strain evidence="9">PX69</strain>
    </source>
</reference>
<dbReference type="KEGG" id="lpav:PLANPX_4329"/>
<evidence type="ECO:0000256" key="3">
    <source>
        <dbReference type="ARBA" id="ARBA00022777"/>
    </source>
</evidence>
<protein>
    <recommendedName>
        <fullName evidence="7">Protein kinase domain-containing protein</fullName>
    </recommendedName>
</protein>
<keyword evidence="1" id="KW-0808">Transferase</keyword>
<keyword evidence="6" id="KW-1133">Transmembrane helix</keyword>
<dbReference type="PANTHER" id="PTHR43289">
    <property type="entry name" value="MITOGEN-ACTIVATED PROTEIN KINASE KINASE KINASE 20-RELATED"/>
    <property type="match status" value="1"/>
</dbReference>
<dbReference type="PROSITE" id="PS50011">
    <property type="entry name" value="PROTEIN_KINASE_DOM"/>
    <property type="match status" value="1"/>
</dbReference>
<dbReference type="InterPro" id="IPR008271">
    <property type="entry name" value="Ser/Thr_kinase_AS"/>
</dbReference>
<dbReference type="Proteomes" id="UP000326837">
    <property type="component" value="Chromosome"/>
</dbReference>
<keyword evidence="9" id="KW-1185">Reference proteome</keyword>
<dbReference type="Gene3D" id="3.30.200.20">
    <property type="entry name" value="Phosphorylase Kinase, domain 1"/>
    <property type="match status" value="1"/>
</dbReference>
<keyword evidence="2" id="KW-0547">Nucleotide-binding</keyword>
<name>A0A5K7XFA0_9BACT</name>
<keyword evidence="4" id="KW-0067">ATP-binding</keyword>
<keyword evidence="3" id="KW-0418">Kinase</keyword>
<sequence>MADPAQHDPDSGGTNDRADSRTRDDRFNTQDPNGPNAWTYSAERQRFTVLRLHQQGGLGRLMIAQDGELNREIALKEILPAYADDHENRRRFVREAEITGNLEHPGIVPVYSLGEFADGRPYYAMQFVRGVDLRMAIEDYFDKSASRPEKELEFRQLLARFVSVCQAVDYAHSRNVIHRDLKPGNIMLGAFGETFVVDWGLAKTLDGKAAADDFELLPVTPSHRAQTDQTQAGRIVGTTQYMSPEQASGRLDQLTAASDVYGLGATLYHLLTGQPPFDGAAEDVVFRVQQGRFKPPREVRAETPRPLQAICLKAMARQPSQRYASARALALDVERYLADEPVAAHRESLAARSWRWVRRHRSFVTSVSVVALLAIAGLTVGVGLLKVQRDRAERNFQLAQDAVRQYYIRVSEETLLNQPGMQPLRDALLKQALEYYQEFLKERGDDPQLRQEVAQAEFFVGRMIETIDSATPAIEHYERAAEVQQQLVAKSSGSVRTELEVEYAQTLNALGRAHQNLKQNKSARRYFTQAAELREAIAKQRPDDAEAARTLASSLMNLGLLDLAAGDAAAAIKQLERAQTLRRAQLNGDETPQTLRRDLGMGDFNLAQVRIQQGDLVGAKQNLAEAIATFGTLATANPADFENSRRLALCQRMLGDVEAASGRPEEAVAALSAARAAMRELADRNPSVPEYAADLAGIEMNLGMQFSADGETSGALESLESATKRLQTLQAAGDASPRHQCDLGVALRATGELLADIYRTDDARAKLQESQRILRELVEQHPNEPQFAAELKLTDELLAELDAI</sequence>
<dbReference type="RefSeq" id="WP_152100240.1">
    <property type="nucleotide sequence ID" value="NZ_AP021861.1"/>
</dbReference>
<dbReference type="PANTHER" id="PTHR43289:SF6">
    <property type="entry name" value="SERINE_THREONINE-PROTEIN KINASE NEKL-3"/>
    <property type="match status" value="1"/>
</dbReference>
<dbReference type="InterPro" id="IPR011009">
    <property type="entry name" value="Kinase-like_dom_sf"/>
</dbReference>
<dbReference type="PROSITE" id="PS00108">
    <property type="entry name" value="PROTEIN_KINASE_ST"/>
    <property type="match status" value="1"/>
</dbReference>
<evidence type="ECO:0000313" key="8">
    <source>
        <dbReference type="EMBL" id="BBO34717.1"/>
    </source>
</evidence>
<dbReference type="AlphaFoldDB" id="A0A5K7XFA0"/>
<evidence type="ECO:0000256" key="4">
    <source>
        <dbReference type="ARBA" id="ARBA00022840"/>
    </source>
</evidence>
<feature type="compositionally biased region" description="Basic and acidic residues" evidence="5">
    <location>
        <begin position="1"/>
        <end position="28"/>
    </location>
</feature>
<evidence type="ECO:0000256" key="2">
    <source>
        <dbReference type="ARBA" id="ARBA00022741"/>
    </source>
</evidence>
<dbReference type="InterPro" id="IPR000719">
    <property type="entry name" value="Prot_kinase_dom"/>
</dbReference>
<dbReference type="Pfam" id="PF00069">
    <property type="entry name" value="Pkinase"/>
    <property type="match status" value="1"/>
</dbReference>